<feature type="transmembrane region" description="Helical" evidence="1">
    <location>
        <begin position="51"/>
        <end position="70"/>
    </location>
</feature>
<evidence type="ECO:0000313" key="4">
    <source>
        <dbReference type="Proteomes" id="UP000029507"/>
    </source>
</evidence>
<dbReference type="EMBL" id="CP009286">
    <property type="protein sequence ID" value="AIQ64314.1"/>
    <property type="molecule type" value="Genomic_DNA"/>
</dbReference>
<dbReference type="Proteomes" id="UP000029507">
    <property type="component" value="Chromosome"/>
</dbReference>
<dbReference type="PROSITE" id="PS51782">
    <property type="entry name" value="LYSM"/>
    <property type="match status" value="1"/>
</dbReference>
<evidence type="ECO:0000313" key="3">
    <source>
        <dbReference type="EMBL" id="AIQ64314.1"/>
    </source>
</evidence>
<dbReference type="HOGENOM" id="CLU_136034_0_0_9"/>
<name>A0A089N6D7_9BACL</name>
<keyword evidence="1" id="KW-1133">Transmembrane helix</keyword>
<keyword evidence="4" id="KW-1185">Reference proteome</keyword>
<evidence type="ECO:0000256" key="1">
    <source>
        <dbReference type="SAM" id="Phobius"/>
    </source>
</evidence>
<dbReference type="Pfam" id="PF01476">
    <property type="entry name" value="LysM"/>
    <property type="match status" value="1"/>
</dbReference>
<dbReference type="STRING" id="169760.PSTEL_15675"/>
<accession>A0A089N6D7</accession>
<dbReference type="AlphaFoldDB" id="A0A089N6D7"/>
<dbReference type="Gene3D" id="3.10.350.10">
    <property type="entry name" value="LysM domain"/>
    <property type="match status" value="1"/>
</dbReference>
<dbReference type="InterPro" id="IPR036779">
    <property type="entry name" value="LysM_dom_sf"/>
</dbReference>
<keyword evidence="1" id="KW-0812">Transmembrane</keyword>
<evidence type="ECO:0000259" key="2">
    <source>
        <dbReference type="PROSITE" id="PS51782"/>
    </source>
</evidence>
<dbReference type="RefSeq" id="WP_038696490.1">
    <property type="nucleotide sequence ID" value="NZ_CP009286.1"/>
</dbReference>
<dbReference type="CDD" id="cd00118">
    <property type="entry name" value="LysM"/>
    <property type="match status" value="1"/>
</dbReference>
<organism evidence="3 4">
    <name type="scientific">Paenibacillus stellifer</name>
    <dbReference type="NCBI Taxonomy" id="169760"/>
    <lineage>
        <taxon>Bacteria</taxon>
        <taxon>Bacillati</taxon>
        <taxon>Bacillota</taxon>
        <taxon>Bacilli</taxon>
        <taxon>Bacillales</taxon>
        <taxon>Paenibacillaceae</taxon>
        <taxon>Paenibacillus</taxon>
    </lineage>
</organism>
<sequence length="135" mass="15127">MRYGTYKSIYNEESVPAVRQETRSTNKVNGSGSNRSVNSITVLNRIGMFKISLILLMIISGFTLVNQVFASSEKSPQQERKVVVESGDSLWGIAQEYKPSNMRTVVYMQAIREHNHLNVSGLQAGQVISVPIYEE</sequence>
<dbReference type="InterPro" id="IPR018392">
    <property type="entry name" value="LysM"/>
</dbReference>
<dbReference type="SUPFAM" id="SSF54106">
    <property type="entry name" value="LysM domain"/>
    <property type="match status" value="1"/>
</dbReference>
<keyword evidence="1" id="KW-0472">Membrane</keyword>
<dbReference type="KEGG" id="pste:PSTEL_15675"/>
<gene>
    <name evidence="3" type="ORF">PSTEL_15675</name>
</gene>
<feature type="domain" description="LysM" evidence="2">
    <location>
        <begin position="80"/>
        <end position="130"/>
    </location>
</feature>
<dbReference type="SMART" id="SM00257">
    <property type="entry name" value="LysM"/>
    <property type="match status" value="1"/>
</dbReference>
<protein>
    <recommendedName>
        <fullName evidence="2">LysM domain-containing protein</fullName>
    </recommendedName>
</protein>
<proteinExistence type="predicted"/>
<reference evidence="3 4" key="1">
    <citation type="submission" date="2014-08" db="EMBL/GenBank/DDBJ databases">
        <title>Comparative genomics of the Paenibacillus odorifer group.</title>
        <authorList>
            <person name="den Bakker H.C."/>
            <person name="Tsai Y.-C."/>
            <person name="Martin N."/>
            <person name="Korlach J."/>
            <person name="Wiedmann M."/>
        </authorList>
    </citation>
    <scope>NUCLEOTIDE SEQUENCE [LARGE SCALE GENOMIC DNA]</scope>
    <source>
        <strain evidence="3 4">DSM 14472</strain>
    </source>
</reference>